<proteinExistence type="predicted"/>
<evidence type="ECO:0000313" key="2">
    <source>
        <dbReference type="Proteomes" id="UP000254291"/>
    </source>
</evidence>
<evidence type="ECO:0000313" key="1">
    <source>
        <dbReference type="EMBL" id="STZ42321.1"/>
    </source>
</evidence>
<dbReference type="EMBL" id="UGQM01000001">
    <property type="protein sequence ID" value="STZ42321.1"/>
    <property type="molecule type" value="Genomic_DNA"/>
</dbReference>
<accession>A0A378SI78</accession>
<protein>
    <submittedName>
        <fullName evidence="1">Cullin, a subunit of E3 ubiquitin ligase</fullName>
    </submittedName>
</protein>
<dbReference type="AlphaFoldDB" id="A0A378SI78"/>
<gene>
    <name evidence="1" type="ORF">NCTC10742_01532</name>
</gene>
<keyword evidence="1" id="KW-0436">Ligase</keyword>
<reference evidence="1 2" key="1">
    <citation type="submission" date="2018-06" db="EMBL/GenBank/DDBJ databases">
        <authorList>
            <consortium name="Pathogen Informatics"/>
            <person name="Doyle S."/>
        </authorList>
    </citation>
    <scope>NUCLEOTIDE SEQUENCE [LARGE SCALE GENOMIC DNA]</scope>
    <source>
        <strain evidence="1 2">NCTC10742</strain>
    </source>
</reference>
<dbReference type="GO" id="GO:0016874">
    <property type="term" value="F:ligase activity"/>
    <property type="evidence" value="ECO:0007669"/>
    <property type="project" value="UniProtKB-KW"/>
</dbReference>
<name>A0A378SI78_9MYCO</name>
<sequence>MGEPFIGSEALRAGRLTRHQLRTAHIAVYPDVYVPVATTLTAVAKAKAASLWTGREGIIAGQSAAALHGARWVDARRPAEVLWHNRRAPRGVLVWSDRVADDEVTTVRGVRVTTPERTALDIACRYPQRRAVAAIDALARAAHMKLADVELLVDRHTGRRGIRAARAALNLVDPGAESPQETYLRLTVIGNHFPPPQTQIPVWDCGALVAELDMGWEHMMIGLDYEGDHHRTTREAFNKGIRRHDAVTELGWTDIRVTCNDTEGAIIARLTTAWRQRLCALGENPDAGPPWTHVRRQRPGQ</sequence>
<dbReference type="Proteomes" id="UP000254291">
    <property type="component" value="Unassembled WGS sequence"/>
</dbReference>
<organism evidence="1 2">
    <name type="scientific">Mycolicibacterium gilvum</name>
    <dbReference type="NCBI Taxonomy" id="1804"/>
    <lineage>
        <taxon>Bacteria</taxon>
        <taxon>Bacillati</taxon>
        <taxon>Actinomycetota</taxon>
        <taxon>Actinomycetes</taxon>
        <taxon>Mycobacteriales</taxon>
        <taxon>Mycobacteriaceae</taxon>
        <taxon>Mycolicibacterium</taxon>
    </lineage>
</organism>
<dbReference type="RefSeq" id="WP_099961088.1">
    <property type="nucleotide sequence ID" value="NZ_JACKST010000096.1"/>
</dbReference>